<comment type="caution">
    <text evidence="2">The sequence shown here is derived from an EMBL/GenBank/DDBJ whole genome shotgun (WGS) entry which is preliminary data.</text>
</comment>
<dbReference type="SUPFAM" id="SSF53098">
    <property type="entry name" value="Ribonuclease H-like"/>
    <property type="match status" value="1"/>
</dbReference>
<dbReference type="AlphaFoldDB" id="A0A7K3NIU3"/>
<keyword evidence="3" id="KW-1185">Reference proteome</keyword>
<dbReference type="InterPro" id="IPR025668">
    <property type="entry name" value="Tnp_DDE_dom"/>
</dbReference>
<dbReference type="Proteomes" id="UP000469724">
    <property type="component" value="Unassembled WGS sequence"/>
</dbReference>
<evidence type="ECO:0000259" key="1">
    <source>
        <dbReference type="Pfam" id="PF13701"/>
    </source>
</evidence>
<dbReference type="EMBL" id="JAAGRQ010000014">
    <property type="protein sequence ID" value="NDY56114.1"/>
    <property type="molecule type" value="Genomic_DNA"/>
</dbReference>
<proteinExistence type="predicted"/>
<dbReference type="NCBIfam" id="NF033539">
    <property type="entry name" value="transpos_IS1380"/>
    <property type="match status" value="1"/>
</dbReference>
<sequence length="472" mass="52753">MEVQLAIEKAKTFWHIDLTGLSECLFTREVRHMGKLALEITGEPIIGNAGLAAMGELMRSSDIDSICAKRESPNYQVAVKDSLRCLGGLLAIGKVGFDHVRQFKDSEFFTTALGVGRRIPSQATLRQRFEAMSRDRNVHDAMPTCSVRMLRKLDFKPRIVSVPSFVGVRIDTDSTILDNSDTKKEGIAKGYSGVLGYAPVCSFLEGGLIVGVKLCPGSHHPLHEGTLDFHAAVRERVRKLTKAHLLWVDDAAFDDVALMAARLKAGDSFITRHNLRRERPDVLINLAMQEGRAHSPRPGKTVYTGCTRREREEIGAVRLVYEVTERTSKKGQALLLPEYTVFSVWTDLEKVSDADILRLYRDRGTCEQYFAELKSELDLERLPSGKFAVNELYFQLGVLVNNMLRVLGELLLNSGIIGLKKATRRRLRTIMQGMMYLCGRLVRHARRIVLKVASSGGFGEALVGLQRRLAQV</sequence>
<accession>A0A7K3NIU3</accession>
<protein>
    <submittedName>
        <fullName evidence="2">IS1380 family transposase</fullName>
    </submittedName>
</protein>
<dbReference type="Pfam" id="PF13701">
    <property type="entry name" value="DDE_Tnp_1_4"/>
    <property type="match status" value="1"/>
</dbReference>
<reference evidence="2 3" key="1">
    <citation type="submission" date="2020-02" db="EMBL/GenBank/DDBJ databases">
        <title>Comparative genomics of sulfur disproportionating microorganisms.</title>
        <authorList>
            <person name="Ward L.M."/>
            <person name="Bertran E."/>
            <person name="Johnston D.T."/>
        </authorList>
    </citation>
    <scope>NUCLEOTIDE SEQUENCE [LARGE SCALE GENOMIC DNA]</scope>
    <source>
        <strain evidence="2 3">DSM 3696</strain>
    </source>
</reference>
<evidence type="ECO:0000313" key="3">
    <source>
        <dbReference type="Proteomes" id="UP000469724"/>
    </source>
</evidence>
<dbReference type="InterPro" id="IPR047960">
    <property type="entry name" value="Transpos_IS1380"/>
</dbReference>
<name>A0A7K3NIU3_9BACT</name>
<organism evidence="2 3">
    <name type="scientific">Desulfolutivibrio sulfodismutans</name>
    <dbReference type="NCBI Taxonomy" id="63561"/>
    <lineage>
        <taxon>Bacteria</taxon>
        <taxon>Pseudomonadati</taxon>
        <taxon>Thermodesulfobacteriota</taxon>
        <taxon>Desulfovibrionia</taxon>
        <taxon>Desulfovibrionales</taxon>
        <taxon>Desulfovibrionaceae</taxon>
        <taxon>Desulfolutivibrio</taxon>
    </lineage>
</organism>
<evidence type="ECO:0000313" key="2">
    <source>
        <dbReference type="EMBL" id="NDY56114.1"/>
    </source>
</evidence>
<feature type="domain" description="Transposase DDE" evidence="1">
    <location>
        <begin position="35"/>
        <end position="470"/>
    </location>
</feature>
<dbReference type="InterPro" id="IPR012337">
    <property type="entry name" value="RNaseH-like_sf"/>
</dbReference>
<gene>
    <name evidence="2" type="ORF">G3N56_05055</name>
</gene>